<keyword evidence="2" id="KW-1185">Reference proteome</keyword>
<protein>
    <submittedName>
        <fullName evidence="1">Uncharacterized protein</fullName>
    </submittedName>
</protein>
<evidence type="ECO:0000313" key="1">
    <source>
        <dbReference type="EMBL" id="ETW83640.1"/>
    </source>
</evidence>
<gene>
    <name evidence="1" type="ORF">HETIRDRAFT_170089</name>
</gene>
<dbReference type="Proteomes" id="UP000030671">
    <property type="component" value="Unassembled WGS sequence"/>
</dbReference>
<proteinExistence type="predicted"/>
<dbReference type="GeneID" id="20668259"/>
<accession>W4KE92</accession>
<dbReference type="HOGENOM" id="CLU_826554_0_0_1"/>
<dbReference type="InParanoid" id="W4KE92"/>
<dbReference type="EMBL" id="KI925456">
    <property type="protein sequence ID" value="ETW83640.1"/>
    <property type="molecule type" value="Genomic_DNA"/>
</dbReference>
<dbReference type="AlphaFoldDB" id="W4KE92"/>
<reference evidence="1 2" key="1">
    <citation type="journal article" date="2012" name="New Phytol.">
        <title>Insight into trade-off between wood decay and parasitism from the genome of a fungal forest pathogen.</title>
        <authorList>
            <person name="Olson A."/>
            <person name="Aerts A."/>
            <person name="Asiegbu F."/>
            <person name="Belbahri L."/>
            <person name="Bouzid O."/>
            <person name="Broberg A."/>
            <person name="Canback B."/>
            <person name="Coutinho P.M."/>
            <person name="Cullen D."/>
            <person name="Dalman K."/>
            <person name="Deflorio G."/>
            <person name="van Diepen L.T."/>
            <person name="Dunand C."/>
            <person name="Duplessis S."/>
            <person name="Durling M."/>
            <person name="Gonthier P."/>
            <person name="Grimwood J."/>
            <person name="Fossdal C.G."/>
            <person name="Hansson D."/>
            <person name="Henrissat B."/>
            <person name="Hietala A."/>
            <person name="Himmelstrand K."/>
            <person name="Hoffmeister D."/>
            <person name="Hogberg N."/>
            <person name="James T.Y."/>
            <person name="Karlsson M."/>
            <person name="Kohler A."/>
            <person name="Kues U."/>
            <person name="Lee Y.H."/>
            <person name="Lin Y.C."/>
            <person name="Lind M."/>
            <person name="Lindquist E."/>
            <person name="Lombard V."/>
            <person name="Lucas S."/>
            <person name="Lunden K."/>
            <person name="Morin E."/>
            <person name="Murat C."/>
            <person name="Park J."/>
            <person name="Raffaello T."/>
            <person name="Rouze P."/>
            <person name="Salamov A."/>
            <person name="Schmutz J."/>
            <person name="Solheim H."/>
            <person name="Stahlberg J."/>
            <person name="Velez H."/>
            <person name="de Vries R.P."/>
            <person name="Wiebenga A."/>
            <person name="Woodward S."/>
            <person name="Yakovlev I."/>
            <person name="Garbelotto M."/>
            <person name="Martin F."/>
            <person name="Grigoriev I.V."/>
            <person name="Stenlid J."/>
        </authorList>
    </citation>
    <scope>NUCLEOTIDE SEQUENCE [LARGE SCALE GENOMIC DNA]</scope>
    <source>
        <strain evidence="1 2">TC 32-1</strain>
    </source>
</reference>
<dbReference type="RefSeq" id="XP_009543413.1">
    <property type="nucleotide sequence ID" value="XM_009545118.1"/>
</dbReference>
<evidence type="ECO:0000313" key="2">
    <source>
        <dbReference type="Proteomes" id="UP000030671"/>
    </source>
</evidence>
<sequence>MAYMKTVSCTEQDVKMTRSRRFSHRCSKNLTSATSLFYVLSGPWNQCHITVWSTLWLGLCLVYCSMNIPSSPSPLHLPFLRASKMENLHHSPYVYGLTTRLENPRAQSPYRRLTIYIDNFVQWESSICSSEYSWRVDTPIHFAASSNIIIKLSSPDPSLVVDSGTSTQLGSFSGRVIELLDGHSVHIGIEGKVHCLVQLAPVYRIDMPTHDNFSRGIMHSLHKAAECILTADKTQWSGVHRKIVDSCQIVVSESQDEAHDSRIIDLAECLCKLYKAVPSQSNAFVKAVAREAVQIASLIDKYERLPEKDDMNQDMGEYYEIVRARCEILMKGLDTG</sequence>
<organism evidence="1 2">
    <name type="scientific">Heterobasidion irregulare (strain TC 32-1)</name>
    <dbReference type="NCBI Taxonomy" id="747525"/>
    <lineage>
        <taxon>Eukaryota</taxon>
        <taxon>Fungi</taxon>
        <taxon>Dikarya</taxon>
        <taxon>Basidiomycota</taxon>
        <taxon>Agaricomycotina</taxon>
        <taxon>Agaricomycetes</taxon>
        <taxon>Russulales</taxon>
        <taxon>Bondarzewiaceae</taxon>
        <taxon>Heterobasidion</taxon>
        <taxon>Heterobasidion annosum species complex</taxon>
    </lineage>
</organism>
<dbReference type="KEGG" id="hir:HETIRDRAFT_170089"/>
<name>W4KE92_HETIT</name>